<keyword evidence="7 10" id="KW-1133">Transmembrane helix</keyword>
<evidence type="ECO:0000256" key="2">
    <source>
        <dbReference type="ARBA" id="ARBA00022448"/>
    </source>
</evidence>
<evidence type="ECO:0000313" key="13">
    <source>
        <dbReference type="Proteomes" id="UP000464754"/>
    </source>
</evidence>
<dbReference type="Pfam" id="PF00528">
    <property type="entry name" value="BPD_transp_1"/>
    <property type="match status" value="1"/>
</dbReference>
<dbReference type="SUPFAM" id="SSF161098">
    <property type="entry name" value="MetI-like"/>
    <property type="match status" value="1"/>
</dbReference>
<feature type="transmembrane region" description="Helical" evidence="10">
    <location>
        <begin position="228"/>
        <end position="252"/>
    </location>
</feature>
<dbReference type="AlphaFoldDB" id="A0A6N4TJK5"/>
<sequence>MEDKTFLEDDFTFVSQDHEVILKDEVLPEKPFWKDILKRFCENKGAVIGGIFILLITILAIVVPMLSSWGFDDINTSIANHTPDSTNWFGTDNYGRDLFIRVWKGARISLFIAFAAMVIDVCIGIIYGLVSGYFGGKVDVIMQRIQEIINSIPTLVVLIILLTIMKASLFTIILALTFTEWIGMARITRAQVLKIKEEEFVLASRTMGAGSFFIIYKEILPNIFGQLIIMFMMNIPNAIFYEAYLAFIGLGLPRPEASLGTLINDGFDLFLVYPHMMLIPAAILAILMLSFNLFGDGIRDAFDPTMKER</sequence>
<keyword evidence="13" id="KW-1185">Reference proteome</keyword>
<proteinExistence type="inferred from homology"/>
<organism evidence="12 13">
    <name type="scientific">Amedibacterium intestinale</name>
    <dbReference type="NCBI Taxonomy" id="2583452"/>
    <lineage>
        <taxon>Bacteria</taxon>
        <taxon>Bacillati</taxon>
        <taxon>Bacillota</taxon>
        <taxon>Erysipelotrichia</taxon>
        <taxon>Erysipelotrichales</taxon>
        <taxon>Erysipelotrichaceae</taxon>
        <taxon>Amedibacterium</taxon>
    </lineage>
</organism>
<dbReference type="EMBL" id="AP019695">
    <property type="protein sequence ID" value="BBK22993.1"/>
    <property type="molecule type" value="Genomic_DNA"/>
</dbReference>
<dbReference type="GO" id="GO:0015031">
    <property type="term" value="P:protein transport"/>
    <property type="evidence" value="ECO:0007669"/>
    <property type="project" value="UniProtKB-KW"/>
</dbReference>
<evidence type="ECO:0000256" key="3">
    <source>
        <dbReference type="ARBA" id="ARBA00022475"/>
    </source>
</evidence>
<gene>
    <name evidence="12" type="ORF">Aargi30884_18960</name>
</gene>
<evidence type="ECO:0000259" key="11">
    <source>
        <dbReference type="PROSITE" id="PS50928"/>
    </source>
</evidence>
<evidence type="ECO:0000256" key="5">
    <source>
        <dbReference type="ARBA" id="ARBA00022856"/>
    </source>
</evidence>
<dbReference type="InterPro" id="IPR000515">
    <property type="entry name" value="MetI-like"/>
</dbReference>
<dbReference type="PROSITE" id="PS50928">
    <property type="entry name" value="ABC_TM1"/>
    <property type="match status" value="1"/>
</dbReference>
<comment type="subcellular location">
    <subcellularLocation>
        <location evidence="1 10">Cell membrane</location>
        <topology evidence="1 10">Multi-pass membrane protein</topology>
    </subcellularLocation>
</comment>
<dbReference type="Proteomes" id="UP000464754">
    <property type="component" value="Chromosome"/>
</dbReference>
<dbReference type="KEGG" id="aarg:Aargi30884_18960"/>
<feature type="domain" description="ABC transmembrane type-1" evidence="11">
    <location>
        <begin position="106"/>
        <end position="295"/>
    </location>
</feature>
<feature type="transmembrane region" description="Helical" evidence="10">
    <location>
        <begin position="46"/>
        <end position="66"/>
    </location>
</feature>
<dbReference type="Pfam" id="PF12911">
    <property type="entry name" value="OppC_N"/>
    <property type="match status" value="1"/>
</dbReference>
<evidence type="ECO:0000313" key="12">
    <source>
        <dbReference type="EMBL" id="BBK22993.1"/>
    </source>
</evidence>
<evidence type="ECO:0000256" key="4">
    <source>
        <dbReference type="ARBA" id="ARBA00022692"/>
    </source>
</evidence>
<name>A0A6N4TJK5_9FIRM</name>
<keyword evidence="5" id="KW-0571">Peptide transport</keyword>
<evidence type="ECO:0000256" key="9">
    <source>
        <dbReference type="ARBA" id="ARBA00024202"/>
    </source>
</evidence>
<feature type="transmembrane region" description="Helical" evidence="10">
    <location>
        <begin position="108"/>
        <end position="134"/>
    </location>
</feature>
<dbReference type="RefSeq" id="WP_163052126.1">
    <property type="nucleotide sequence ID" value="NZ_AP019695.1"/>
</dbReference>
<keyword evidence="3" id="KW-1003">Cell membrane</keyword>
<accession>A0A6N4TJK5</accession>
<keyword evidence="6" id="KW-0653">Protein transport</keyword>
<evidence type="ECO:0000256" key="7">
    <source>
        <dbReference type="ARBA" id="ARBA00022989"/>
    </source>
</evidence>
<feature type="transmembrane region" description="Helical" evidence="10">
    <location>
        <begin position="272"/>
        <end position="294"/>
    </location>
</feature>
<evidence type="ECO:0000256" key="10">
    <source>
        <dbReference type="RuleBase" id="RU363032"/>
    </source>
</evidence>
<dbReference type="PANTHER" id="PTHR43386">
    <property type="entry name" value="OLIGOPEPTIDE TRANSPORT SYSTEM PERMEASE PROTEIN APPC"/>
    <property type="match status" value="1"/>
</dbReference>
<evidence type="ECO:0000256" key="6">
    <source>
        <dbReference type="ARBA" id="ARBA00022927"/>
    </source>
</evidence>
<evidence type="ECO:0000256" key="1">
    <source>
        <dbReference type="ARBA" id="ARBA00004651"/>
    </source>
</evidence>
<reference evidence="13" key="1">
    <citation type="submission" date="2019-05" db="EMBL/GenBank/DDBJ databases">
        <title>Complete genome sequencing of Absiella argi strain JCM 30884.</title>
        <authorList>
            <person name="Sakamoto M."/>
            <person name="Murakami T."/>
            <person name="Mori H."/>
        </authorList>
    </citation>
    <scope>NUCLEOTIDE SEQUENCE [LARGE SCALE GENOMIC DNA]</scope>
    <source>
        <strain evidence="13">JCM 30884</strain>
    </source>
</reference>
<dbReference type="InterPro" id="IPR050366">
    <property type="entry name" value="BP-dependent_transpt_permease"/>
</dbReference>
<dbReference type="PANTHER" id="PTHR43386:SF24">
    <property type="entry name" value="OLIGOPEPTIDE TRANSPORT SYSTEM PERMEASE PROTEIN AMID"/>
    <property type="match status" value="1"/>
</dbReference>
<dbReference type="GO" id="GO:0005886">
    <property type="term" value="C:plasma membrane"/>
    <property type="evidence" value="ECO:0007669"/>
    <property type="project" value="UniProtKB-SubCell"/>
</dbReference>
<protein>
    <submittedName>
        <fullName evidence="12">Peptide ABC transporter permease</fullName>
    </submittedName>
</protein>
<keyword evidence="2 10" id="KW-0813">Transport</keyword>
<dbReference type="InterPro" id="IPR025966">
    <property type="entry name" value="OppC_N"/>
</dbReference>
<dbReference type="InterPro" id="IPR035906">
    <property type="entry name" value="MetI-like_sf"/>
</dbReference>
<dbReference type="CDD" id="cd06261">
    <property type="entry name" value="TM_PBP2"/>
    <property type="match status" value="1"/>
</dbReference>
<evidence type="ECO:0000256" key="8">
    <source>
        <dbReference type="ARBA" id="ARBA00023136"/>
    </source>
</evidence>
<comment type="similarity">
    <text evidence="9">Belongs to the binding-protein-dependent transport system permease family. OppBC subfamily.</text>
</comment>
<keyword evidence="4 10" id="KW-0812">Transmembrane</keyword>
<dbReference type="GO" id="GO:0055085">
    <property type="term" value="P:transmembrane transport"/>
    <property type="evidence" value="ECO:0007669"/>
    <property type="project" value="InterPro"/>
</dbReference>
<keyword evidence="8 10" id="KW-0472">Membrane</keyword>
<dbReference type="Gene3D" id="1.10.3720.10">
    <property type="entry name" value="MetI-like"/>
    <property type="match status" value="1"/>
</dbReference>
<feature type="transmembrane region" description="Helical" evidence="10">
    <location>
        <begin position="155"/>
        <end position="179"/>
    </location>
</feature>
<dbReference type="GO" id="GO:0015833">
    <property type="term" value="P:peptide transport"/>
    <property type="evidence" value="ECO:0007669"/>
    <property type="project" value="UniProtKB-KW"/>
</dbReference>